<gene>
    <name evidence="2" type="ORF">SLEP1_g8159</name>
</gene>
<comment type="caution">
    <text evidence="2">The sequence shown here is derived from an EMBL/GenBank/DDBJ whole genome shotgun (WGS) entry which is preliminary data.</text>
</comment>
<organism evidence="2 3">
    <name type="scientific">Rubroshorea leprosula</name>
    <dbReference type="NCBI Taxonomy" id="152421"/>
    <lineage>
        <taxon>Eukaryota</taxon>
        <taxon>Viridiplantae</taxon>
        <taxon>Streptophyta</taxon>
        <taxon>Embryophyta</taxon>
        <taxon>Tracheophyta</taxon>
        <taxon>Spermatophyta</taxon>
        <taxon>Magnoliopsida</taxon>
        <taxon>eudicotyledons</taxon>
        <taxon>Gunneridae</taxon>
        <taxon>Pentapetalae</taxon>
        <taxon>rosids</taxon>
        <taxon>malvids</taxon>
        <taxon>Malvales</taxon>
        <taxon>Dipterocarpaceae</taxon>
        <taxon>Rubroshorea</taxon>
    </lineage>
</organism>
<dbReference type="AlphaFoldDB" id="A0AAV5I5A8"/>
<name>A0AAV5I5A8_9ROSI</name>
<evidence type="ECO:0000313" key="2">
    <source>
        <dbReference type="EMBL" id="GKU94706.1"/>
    </source>
</evidence>
<reference evidence="2 3" key="1">
    <citation type="journal article" date="2021" name="Commun. Biol.">
        <title>The genome of Shorea leprosula (Dipterocarpaceae) highlights the ecological relevance of drought in aseasonal tropical rainforests.</title>
        <authorList>
            <person name="Ng K.K.S."/>
            <person name="Kobayashi M.J."/>
            <person name="Fawcett J.A."/>
            <person name="Hatakeyama M."/>
            <person name="Paape T."/>
            <person name="Ng C.H."/>
            <person name="Ang C.C."/>
            <person name="Tnah L.H."/>
            <person name="Lee C.T."/>
            <person name="Nishiyama T."/>
            <person name="Sese J."/>
            <person name="O'Brien M.J."/>
            <person name="Copetti D."/>
            <person name="Mohd Noor M.I."/>
            <person name="Ong R.C."/>
            <person name="Putra M."/>
            <person name="Sireger I.Z."/>
            <person name="Indrioko S."/>
            <person name="Kosugi Y."/>
            <person name="Izuno A."/>
            <person name="Isagi Y."/>
            <person name="Lee S.L."/>
            <person name="Shimizu K.K."/>
        </authorList>
    </citation>
    <scope>NUCLEOTIDE SEQUENCE [LARGE SCALE GENOMIC DNA]</scope>
    <source>
        <strain evidence="2">214</strain>
    </source>
</reference>
<keyword evidence="3" id="KW-1185">Reference proteome</keyword>
<evidence type="ECO:0000256" key="1">
    <source>
        <dbReference type="SAM" id="MobiDB-lite"/>
    </source>
</evidence>
<protein>
    <submittedName>
        <fullName evidence="2">Uncharacterized protein</fullName>
    </submittedName>
</protein>
<accession>A0AAV5I5A8</accession>
<feature type="region of interest" description="Disordered" evidence="1">
    <location>
        <begin position="25"/>
        <end position="56"/>
    </location>
</feature>
<dbReference type="EMBL" id="BPVZ01000008">
    <property type="protein sequence ID" value="GKU94706.1"/>
    <property type="molecule type" value="Genomic_DNA"/>
</dbReference>
<sequence>MWTLLSSDGKSFNAVALRNDVATASHHPMRSMEGLPDTFRPTNPGHSPGIGHDIKN</sequence>
<proteinExistence type="predicted"/>
<evidence type="ECO:0000313" key="3">
    <source>
        <dbReference type="Proteomes" id="UP001054252"/>
    </source>
</evidence>
<dbReference type="Proteomes" id="UP001054252">
    <property type="component" value="Unassembled WGS sequence"/>
</dbReference>